<dbReference type="Proteomes" id="UP000526302">
    <property type="component" value="Unassembled WGS sequence"/>
</dbReference>
<protein>
    <recommendedName>
        <fullName evidence="4">AI-2E family transporter</fullName>
    </recommendedName>
</protein>
<comment type="caution">
    <text evidence="2">The sequence shown here is derived from an EMBL/GenBank/DDBJ whole genome shotgun (WGS) entry which is preliminary data.</text>
</comment>
<keyword evidence="1" id="KW-1133">Transmembrane helix</keyword>
<accession>A0A7K4C0B3</accession>
<reference evidence="2 3" key="1">
    <citation type="journal article" date="2020" name="Biotechnol. Biofuels">
        <title>New insights from the biogas microbiome by comprehensive genome-resolved metagenomics of nearly 1600 species originating from multiple anaerobic digesters.</title>
        <authorList>
            <person name="Campanaro S."/>
            <person name="Treu L."/>
            <person name="Rodriguez-R L.M."/>
            <person name="Kovalovszki A."/>
            <person name="Ziels R.M."/>
            <person name="Maus I."/>
            <person name="Zhu X."/>
            <person name="Kougias P.G."/>
            <person name="Basile A."/>
            <person name="Luo G."/>
            <person name="Schluter A."/>
            <person name="Konstantinidis K.T."/>
            <person name="Angelidaki I."/>
        </authorList>
    </citation>
    <scope>NUCLEOTIDE SEQUENCE [LARGE SCALE GENOMIC DNA]</scope>
    <source>
        <strain evidence="2">AS22ysBPME_79</strain>
    </source>
</reference>
<name>A0A7K4C0B3_9ARCH</name>
<feature type="transmembrane region" description="Helical" evidence="1">
    <location>
        <begin position="65"/>
        <end position="86"/>
    </location>
</feature>
<dbReference type="AlphaFoldDB" id="A0A7K4C0B3"/>
<evidence type="ECO:0008006" key="4">
    <source>
        <dbReference type="Google" id="ProtNLM"/>
    </source>
</evidence>
<dbReference type="EMBL" id="JAAZKV010000030">
    <property type="protein sequence ID" value="NMA44875.1"/>
    <property type="molecule type" value="Genomic_DNA"/>
</dbReference>
<feature type="transmembrane region" description="Helical" evidence="1">
    <location>
        <begin position="21"/>
        <end position="45"/>
    </location>
</feature>
<gene>
    <name evidence="2" type="ORF">GX950_03640</name>
</gene>
<evidence type="ECO:0000313" key="3">
    <source>
        <dbReference type="Proteomes" id="UP000526302"/>
    </source>
</evidence>
<keyword evidence="1" id="KW-0472">Membrane</keyword>
<organism evidence="2 3">
    <name type="scientific">Candidatus Iainarchaeum sp</name>
    <dbReference type="NCBI Taxonomy" id="3101447"/>
    <lineage>
        <taxon>Archaea</taxon>
        <taxon>Candidatus Iainarchaeota</taxon>
        <taxon>Candidatus Iainarchaeia</taxon>
        <taxon>Candidatus Iainarchaeales</taxon>
        <taxon>Candidatus Iainarchaeaceae</taxon>
        <taxon>Candidatus Iainarchaeum</taxon>
    </lineage>
</organism>
<sequence>MSELDKKIDGIYSKIQKKVTGSIAEFVAFFFFVITLGSLVTIYIITQFPQHAFWVVLTPALAGIISYYNRTFATIIFLGILLLLILL</sequence>
<evidence type="ECO:0000256" key="1">
    <source>
        <dbReference type="SAM" id="Phobius"/>
    </source>
</evidence>
<evidence type="ECO:0000313" key="2">
    <source>
        <dbReference type="EMBL" id="NMA44875.1"/>
    </source>
</evidence>
<proteinExistence type="predicted"/>
<keyword evidence="1" id="KW-0812">Transmembrane</keyword>